<dbReference type="GO" id="GO:0005789">
    <property type="term" value="C:endoplasmic reticulum membrane"/>
    <property type="evidence" value="ECO:0007669"/>
    <property type="project" value="TreeGrafter"/>
</dbReference>
<organism evidence="3">
    <name type="scientific">Verticillium alfalfae (strain VaMs.102 / ATCC MYA-4576 / FGSC 10136)</name>
    <name type="common">Verticillium wilt of alfalfa</name>
    <name type="synonym">Verticillium albo-atrum</name>
    <dbReference type="NCBI Taxonomy" id="526221"/>
    <lineage>
        <taxon>Eukaryota</taxon>
        <taxon>Fungi</taxon>
        <taxon>Dikarya</taxon>
        <taxon>Ascomycota</taxon>
        <taxon>Pezizomycotina</taxon>
        <taxon>Sordariomycetes</taxon>
        <taxon>Hypocreomycetidae</taxon>
        <taxon>Glomerellales</taxon>
        <taxon>Plectosphaerellaceae</taxon>
        <taxon>Verticillium</taxon>
    </lineage>
</organism>
<dbReference type="Proteomes" id="UP000008698">
    <property type="component" value="Unassembled WGS sequence"/>
</dbReference>
<reference evidence="3" key="1">
    <citation type="journal article" date="2011" name="PLoS Pathog.">
        <title>Comparative genomics yields insights into niche adaptation of plant vascular wilt pathogens.</title>
        <authorList>
            <person name="Klosterman S.J."/>
            <person name="Subbarao K.V."/>
            <person name="Kang S."/>
            <person name="Veronese P."/>
            <person name="Gold S.E."/>
            <person name="Thomma B.P.H.J."/>
            <person name="Chen Z."/>
            <person name="Henrissat B."/>
            <person name="Lee Y.-H."/>
            <person name="Park J."/>
            <person name="Garcia-Pedrajas M.D."/>
            <person name="Barbara D.J."/>
            <person name="Anchieta A."/>
            <person name="de Jonge R."/>
            <person name="Santhanam P."/>
            <person name="Maruthachalam K."/>
            <person name="Atallah Z."/>
            <person name="Amyotte S.G."/>
            <person name="Paz Z."/>
            <person name="Inderbitzin P."/>
            <person name="Hayes R.J."/>
            <person name="Heiman D.I."/>
            <person name="Young S."/>
            <person name="Zeng Q."/>
            <person name="Engels R."/>
            <person name="Galagan J."/>
            <person name="Cuomo C.A."/>
            <person name="Dobinson K.F."/>
            <person name="Ma L.-J."/>
        </authorList>
    </citation>
    <scope>NUCLEOTIDE SEQUENCE [LARGE SCALE GENOMIC DNA]</scope>
    <source>
        <strain evidence="3">VaMs.102 / ATCC MYA-4576 / FGSC 10136</strain>
    </source>
</reference>
<gene>
    <name evidence="2" type="ORF">VDBG_07311</name>
</gene>
<dbReference type="HOGENOM" id="CLU_792737_0_0_1"/>
<feature type="compositionally biased region" description="Basic and acidic residues" evidence="1">
    <location>
        <begin position="59"/>
        <end position="76"/>
    </location>
</feature>
<name>C9SQS6_VERA1</name>
<evidence type="ECO:0000313" key="3">
    <source>
        <dbReference type="Proteomes" id="UP000008698"/>
    </source>
</evidence>
<feature type="region of interest" description="Disordered" evidence="1">
    <location>
        <begin position="1"/>
        <end position="25"/>
    </location>
</feature>
<feature type="region of interest" description="Disordered" evidence="1">
    <location>
        <begin position="59"/>
        <end position="98"/>
    </location>
</feature>
<dbReference type="GO" id="GO:0030148">
    <property type="term" value="P:sphingolipid biosynthetic process"/>
    <property type="evidence" value="ECO:0007669"/>
    <property type="project" value="TreeGrafter"/>
</dbReference>
<dbReference type="PANTHER" id="PTHR43550:SF6">
    <property type="entry name" value="SHORT CHAIN DEHYDROGENASE_REDUCTASE FAMILY PROTEIN (AFU_ORTHOLOGUE AFUA_2G08050)"/>
    <property type="match status" value="1"/>
</dbReference>
<dbReference type="PANTHER" id="PTHR43550">
    <property type="entry name" value="3-KETODIHYDROSPHINGOSINE REDUCTASE"/>
    <property type="match status" value="1"/>
</dbReference>
<dbReference type="SUPFAM" id="SSF51735">
    <property type="entry name" value="NAD(P)-binding Rossmann-fold domains"/>
    <property type="match status" value="1"/>
</dbReference>
<dbReference type="GeneID" id="9527747"/>
<dbReference type="InterPro" id="IPR036291">
    <property type="entry name" value="NAD(P)-bd_dom_sf"/>
</dbReference>
<dbReference type="InterPro" id="IPR002347">
    <property type="entry name" value="SDR_fam"/>
</dbReference>
<dbReference type="GO" id="GO:0047560">
    <property type="term" value="F:3-dehydrosphinganine reductase activity"/>
    <property type="evidence" value="ECO:0007669"/>
    <property type="project" value="TreeGrafter"/>
</dbReference>
<accession>C9SQS6</accession>
<dbReference type="GO" id="GO:0006666">
    <property type="term" value="P:3-keto-sphinganine metabolic process"/>
    <property type="evidence" value="ECO:0007669"/>
    <property type="project" value="TreeGrafter"/>
</dbReference>
<sequence length="350" mass="37643">MQARACQDNAHHRGKPILGQFSGTSPPCTIAPSHLRPTGLCIIIGWSTQTIVASYLETEREREEVEKREKKFEPSNRRTVKNATSHDTTDASGLPPRQIDLFTGPNIHHDAYPEIHPRHSPHAGKSVLITGASQGLGRAIAIGYARAGATRIALAARTDLTTTADLLLAAAEEESHPAPEVLALDMDVADAASVRAAAARLDDAWAGRLDILVCNAGYMASFAQLLEADEEDLMRTFDVNYWGTYRCCRAFVPIMISGGGDRTVVTLTSIAAHFIGGGSGAYSLSKFALVRLTEFLQDEYASQTDLPGRAGVFGPPRGRVNGLVGQAAREVQVNTRAHRPLTALPDEPEA</sequence>
<dbReference type="KEGG" id="val:VDBG_07311"/>
<evidence type="ECO:0000256" key="1">
    <source>
        <dbReference type="SAM" id="MobiDB-lite"/>
    </source>
</evidence>
<dbReference type="OrthoDB" id="1933717at2759"/>
<dbReference type="Gene3D" id="3.40.50.720">
    <property type="entry name" value="NAD(P)-binding Rossmann-like Domain"/>
    <property type="match status" value="1"/>
</dbReference>
<dbReference type="PRINTS" id="PR00081">
    <property type="entry name" value="GDHRDH"/>
</dbReference>
<dbReference type="CDD" id="cd05233">
    <property type="entry name" value="SDR_c"/>
    <property type="match status" value="1"/>
</dbReference>
<protein>
    <recommendedName>
        <fullName evidence="4">NAD(P)-binding protein</fullName>
    </recommendedName>
</protein>
<dbReference type="Pfam" id="PF00106">
    <property type="entry name" value="adh_short"/>
    <property type="match status" value="1"/>
</dbReference>
<dbReference type="RefSeq" id="XP_003002740.1">
    <property type="nucleotide sequence ID" value="XM_003002694.1"/>
</dbReference>
<dbReference type="EMBL" id="DS985222">
    <property type="protein sequence ID" value="EEY21201.1"/>
    <property type="molecule type" value="Genomic_DNA"/>
</dbReference>
<keyword evidence="3" id="KW-1185">Reference proteome</keyword>
<dbReference type="AlphaFoldDB" id="C9SQS6"/>
<evidence type="ECO:0000313" key="2">
    <source>
        <dbReference type="EMBL" id="EEY21201.1"/>
    </source>
</evidence>
<dbReference type="eggNOG" id="KOG0725">
    <property type="taxonomic scope" value="Eukaryota"/>
</dbReference>
<proteinExistence type="predicted"/>
<evidence type="ECO:0008006" key="4">
    <source>
        <dbReference type="Google" id="ProtNLM"/>
    </source>
</evidence>